<name>A0A2A2KZM7_9BILA</name>
<evidence type="ECO:0000313" key="3">
    <source>
        <dbReference type="EMBL" id="PAV79385.1"/>
    </source>
</evidence>
<evidence type="ECO:0000313" key="4">
    <source>
        <dbReference type="Proteomes" id="UP000218231"/>
    </source>
</evidence>
<dbReference type="PANTHER" id="PTHR46115">
    <property type="entry name" value="THIOREDOXIN-LIKE PROTEIN 1"/>
    <property type="match status" value="1"/>
</dbReference>
<organism evidence="3 4">
    <name type="scientific">Diploscapter pachys</name>
    <dbReference type="NCBI Taxonomy" id="2018661"/>
    <lineage>
        <taxon>Eukaryota</taxon>
        <taxon>Metazoa</taxon>
        <taxon>Ecdysozoa</taxon>
        <taxon>Nematoda</taxon>
        <taxon>Chromadorea</taxon>
        <taxon>Rhabditida</taxon>
        <taxon>Rhabditina</taxon>
        <taxon>Rhabditomorpha</taxon>
        <taxon>Rhabditoidea</taxon>
        <taxon>Rhabditidae</taxon>
        <taxon>Diploscapter</taxon>
    </lineage>
</organism>
<keyword evidence="1" id="KW-1015">Disulfide bond</keyword>
<dbReference type="FunFam" id="3.40.30.10:FF:000245">
    <property type="entry name" value="Thioredoxin"/>
    <property type="match status" value="1"/>
</dbReference>
<protein>
    <recommendedName>
        <fullName evidence="2">Thioredoxin domain-containing protein</fullName>
    </recommendedName>
</protein>
<dbReference type="EMBL" id="LIAE01007420">
    <property type="protein sequence ID" value="PAV79385.1"/>
    <property type="molecule type" value="Genomic_DNA"/>
</dbReference>
<dbReference type="OrthoDB" id="2121326at2759"/>
<dbReference type="PROSITE" id="PS00194">
    <property type="entry name" value="THIOREDOXIN_1"/>
    <property type="match status" value="1"/>
</dbReference>
<evidence type="ECO:0000256" key="1">
    <source>
        <dbReference type="ARBA" id="ARBA00023157"/>
    </source>
</evidence>
<dbReference type="AlphaFoldDB" id="A0A2A2KZM7"/>
<dbReference type="InterPro" id="IPR036249">
    <property type="entry name" value="Thioredoxin-like_sf"/>
</dbReference>
<dbReference type="Proteomes" id="UP000218231">
    <property type="component" value="Unassembled WGS sequence"/>
</dbReference>
<evidence type="ECO:0000259" key="2">
    <source>
        <dbReference type="PROSITE" id="PS51352"/>
    </source>
</evidence>
<accession>A0A2A2KZM7</accession>
<comment type="caution">
    <text evidence="3">The sequence shown here is derived from an EMBL/GenBank/DDBJ whole genome shotgun (WGS) entry which is preliminary data.</text>
</comment>
<dbReference type="SUPFAM" id="SSF52833">
    <property type="entry name" value="Thioredoxin-like"/>
    <property type="match status" value="1"/>
</dbReference>
<dbReference type="STRING" id="2018661.A0A2A2KZM7"/>
<dbReference type="PRINTS" id="PR00421">
    <property type="entry name" value="THIOREDOXIN"/>
</dbReference>
<sequence>MGQIHEMSDVVSLETLFKNNKDKLIVIDFFATWCGPCKLIAPKFKKMSDEFSRVVFAKVDVDECEDIMANYDIKVMPTFILFKDGKQIDLVEGSIEEELRSKISKYA</sequence>
<keyword evidence="4" id="KW-1185">Reference proteome</keyword>
<dbReference type="InterPro" id="IPR013766">
    <property type="entry name" value="Thioredoxin_domain"/>
</dbReference>
<dbReference type="CDD" id="cd02947">
    <property type="entry name" value="TRX_family"/>
    <property type="match status" value="1"/>
</dbReference>
<gene>
    <name evidence="3" type="ORF">WR25_20621</name>
</gene>
<dbReference type="Pfam" id="PF00085">
    <property type="entry name" value="Thioredoxin"/>
    <property type="match status" value="1"/>
</dbReference>
<feature type="domain" description="Thioredoxin" evidence="2">
    <location>
        <begin position="1"/>
        <end position="107"/>
    </location>
</feature>
<dbReference type="InterPro" id="IPR017937">
    <property type="entry name" value="Thioredoxin_CS"/>
</dbReference>
<proteinExistence type="predicted"/>
<reference evidence="3 4" key="1">
    <citation type="journal article" date="2017" name="Curr. Biol.">
        <title>Genome architecture and evolution of a unichromosomal asexual nematode.</title>
        <authorList>
            <person name="Fradin H."/>
            <person name="Zegar C."/>
            <person name="Gutwein M."/>
            <person name="Lucas J."/>
            <person name="Kovtun M."/>
            <person name="Corcoran D."/>
            <person name="Baugh L.R."/>
            <person name="Kiontke K."/>
            <person name="Gunsalus K."/>
            <person name="Fitch D.H."/>
            <person name="Piano F."/>
        </authorList>
    </citation>
    <scope>NUCLEOTIDE SEQUENCE [LARGE SCALE GENOMIC DNA]</scope>
    <source>
        <strain evidence="3">PF1309</strain>
    </source>
</reference>
<dbReference type="Gene3D" id="3.40.30.10">
    <property type="entry name" value="Glutaredoxin"/>
    <property type="match status" value="1"/>
</dbReference>
<dbReference type="PROSITE" id="PS51352">
    <property type="entry name" value="THIOREDOXIN_2"/>
    <property type="match status" value="1"/>
</dbReference>